<comment type="caution">
    <text evidence="2">The sequence shown here is derived from an EMBL/GenBank/DDBJ whole genome shotgun (WGS) entry which is preliminary data.</text>
</comment>
<dbReference type="AlphaFoldDB" id="A0A1M2V8F5"/>
<gene>
    <name evidence="2" type="ORF">TRAPUB_5417</name>
</gene>
<sequence>MNALEFDYCKATGSKRAFRPRRLELKHVFRWHEARKHGIAEGVSAGREGRGTAGVGCTQGKEGQGRIRGEWRG</sequence>
<keyword evidence="3" id="KW-1185">Reference proteome</keyword>
<evidence type="ECO:0000313" key="2">
    <source>
        <dbReference type="EMBL" id="OJT03892.1"/>
    </source>
</evidence>
<reference evidence="2 3" key="1">
    <citation type="submission" date="2016-10" db="EMBL/GenBank/DDBJ databases">
        <title>Genome sequence of the basidiomycete white-rot fungus Trametes pubescens.</title>
        <authorList>
            <person name="Makela M.R."/>
            <person name="Granchi Z."/>
            <person name="Peng M."/>
            <person name="De Vries R.P."/>
            <person name="Grigoriev I."/>
            <person name="Riley R."/>
            <person name="Hilden K."/>
        </authorList>
    </citation>
    <scope>NUCLEOTIDE SEQUENCE [LARGE SCALE GENOMIC DNA]</scope>
    <source>
        <strain evidence="2 3">FBCC735</strain>
    </source>
</reference>
<feature type="region of interest" description="Disordered" evidence="1">
    <location>
        <begin position="42"/>
        <end position="73"/>
    </location>
</feature>
<evidence type="ECO:0000256" key="1">
    <source>
        <dbReference type="SAM" id="MobiDB-lite"/>
    </source>
</evidence>
<dbReference type="Proteomes" id="UP000184267">
    <property type="component" value="Unassembled WGS sequence"/>
</dbReference>
<name>A0A1M2V8F5_TRAPU</name>
<evidence type="ECO:0000313" key="3">
    <source>
        <dbReference type="Proteomes" id="UP000184267"/>
    </source>
</evidence>
<dbReference type="OrthoDB" id="2758557at2759"/>
<feature type="compositionally biased region" description="Basic and acidic residues" evidence="1">
    <location>
        <begin position="63"/>
        <end position="73"/>
    </location>
</feature>
<dbReference type="EMBL" id="MNAD01001581">
    <property type="protein sequence ID" value="OJT03892.1"/>
    <property type="molecule type" value="Genomic_DNA"/>
</dbReference>
<organism evidence="2 3">
    <name type="scientific">Trametes pubescens</name>
    <name type="common">White-rot fungus</name>
    <dbReference type="NCBI Taxonomy" id="154538"/>
    <lineage>
        <taxon>Eukaryota</taxon>
        <taxon>Fungi</taxon>
        <taxon>Dikarya</taxon>
        <taxon>Basidiomycota</taxon>
        <taxon>Agaricomycotina</taxon>
        <taxon>Agaricomycetes</taxon>
        <taxon>Polyporales</taxon>
        <taxon>Polyporaceae</taxon>
        <taxon>Trametes</taxon>
    </lineage>
</organism>
<proteinExistence type="predicted"/>
<accession>A0A1M2V8F5</accession>
<protein>
    <submittedName>
        <fullName evidence="2">Uncharacterized protein</fullName>
    </submittedName>
</protein>